<accession>A0A1J8QP42</accession>
<evidence type="ECO:0000256" key="1">
    <source>
        <dbReference type="SAM" id="MobiDB-lite"/>
    </source>
</evidence>
<proteinExistence type="predicted"/>
<feature type="region of interest" description="Disordered" evidence="1">
    <location>
        <begin position="20"/>
        <end position="62"/>
    </location>
</feature>
<dbReference type="AlphaFoldDB" id="A0A1J8QP42"/>
<organism evidence="2 3">
    <name type="scientific">Rhizopogon vesiculosus</name>
    <dbReference type="NCBI Taxonomy" id="180088"/>
    <lineage>
        <taxon>Eukaryota</taxon>
        <taxon>Fungi</taxon>
        <taxon>Dikarya</taxon>
        <taxon>Basidiomycota</taxon>
        <taxon>Agaricomycotina</taxon>
        <taxon>Agaricomycetes</taxon>
        <taxon>Agaricomycetidae</taxon>
        <taxon>Boletales</taxon>
        <taxon>Suillineae</taxon>
        <taxon>Rhizopogonaceae</taxon>
        <taxon>Rhizopogon</taxon>
    </lineage>
</organism>
<keyword evidence="3" id="KW-1185">Reference proteome</keyword>
<feature type="compositionally biased region" description="Polar residues" evidence="1">
    <location>
        <begin position="23"/>
        <end position="32"/>
    </location>
</feature>
<name>A0A1J8QP42_9AGAM</name>
<dbReference type="EMBL" id="LVVM01004121">
    <property type="protein sequence ID" value="OJA13524.1"/>
    <property type="molecule type" value="Genomic_DNA"/>
</dbReference>
<evidence type="ECO:0000313" key="2">
    <source>
        <dbReference type="EMBL" id="OJA13524.1"/>
    </source>
</evidence>
<evidence type="ECO:0000313" key="3">
    <source>
        <dbReference type="Proteomes" id="UP000183567"/>
    </source>
</evidence>
<gene>
    <name evidence="2" type="ORF">AZE42_12201</name>
</gene>
<protein>
    <submittedName>
        <fullName evidence="2">Uncharacterized protein</fullName>
    </submittedName>
</protein>
<sequence>MFQLREQLGEQLREINQMEREMCQSSNSSSAGSIKPIEPPSHPQIPITSTPDAPATPLMNFNGALPEEPIALFDEEFN</sequence>
<reference evidence="2 3" key="1">
    <citation type="submission" date="2016-03" db="EMBL/GenBank/DDBJ databases">
        <title>Comparative genomics of the ectomycorrhizal sister species Rhizopogon vinicolor and Rhizopogon vesiculosus (Basidiomycota: Boletales) reveals a divergence of the mating type B locus.</title>
        <authorList>
            <person name="Mujic A.B."/>
            <person name="Kuo A."/>
            <person name="Tritt A."/>
            <person name="Lipzen A."/>
            <person name="Chen C."/>
            <person name="Johnson J."/>
            <person name="Sharma A."/>
            <person name="Barry K."/>
            <person name="Grigoriev I.V."/>
            <person name="Spatafora J.W."/>
        </authorList>
    </citation>
    <scope>NUCLEOTIDE SEQUENCE [LARGE SCALE GENOMIC DNA]</scope>
    <source>
        <strain evidence="2 3">AM-OR11-056</strain>
    </source>
</reference>
<dbReference type="Proteomes" id="UP000183567">
    <property type="component" value="Unassembled WGS sequence"/>
</dbReference>
<comment type="caution">
    <text evidence="2">The sequence shown here is derived from an EMBL/GenBank/DDBJ whole genome shotgun (WGS) entry which is preliminary data.</text>
</comment>